<reference evidence="1" key="1">
    <citation type="submission" date="2019-08" db="EMBL/GenBank/DDBJ databases">
        <authorList>
            <person name="Kucharzyk K."/>
            <person name="Murdoch R.W."/>
            <person name="Higgins S."/>
            <person name="Loffler F."/>
        </authorList>
    </citation>
    <scope>NUCLEOTIDE SEQUENCE</scope>
</reference>
<dbReference type="Pfam" id="PF22558">
    <property type="entry name" value="REase-ARP"/>
    <property type="match status" value="1"/>
</dbReference>
<comment type="caution">
    <text evidence="1">The sequence shown here is derived from an EMBL/GenBank/DDBJ whole genome shotgun (WGS) entry which is preliminary data.</text>
</comment>
<organism evidence="1">
    <name type="scientific">bioreactor metagenome</name>
    <dbReference type="NCBI Taxonomy" id="1076179"/>
    <lineage>
        <taxon>unclassified sequences</taxon>
        <taxon>metagenomes</taxon>
        <taxon>ecological metagenomes</taxon>
    </lineage>
</organism>
<evidence type="ECO:0000313" key="1">
    <source>
        <dbReference type="EMBL" id="MPL91632.1"/>
    </source>
</evidence>
<evidence type="ECO:0008006" key="2">
    <source>
        <dbReference type="Google" id="ProtNLM"/>
    </source>
</evidence>
<protein>
    <recommendedName>
        <fullName evidence="2">Restriction endonuclease</fullName>
    </recommendedName>
</protein>
<dbReference type="EMBL" id="VSSQ01000335">
    <property type="protein sequence ID" value="MPL91632.1"/>
    <property type="molecule type" value="Genomic_DNA"/>
</dbReference>
<name>A0A644VLV7_9ZZZZ</name>
<gene>
    <name evidence="1" type="ORF">SDC9_37708</name>
</gene>
<proteinExistence type="predicted"/>
<sequence>MVLMEDFRMRVLAHLGKYKTDKLAISADGEYKGKLYQHILPKEFASANLLIPYSSRLEFPKELAKIKLHPNFHHLNSSQAMCINFFYPLILKNKLDLILPILGIEGNVEYNRVEFEKESIVEKSNERKTNFDFYLKTEEGIQIFFEIKYTEDGFGKAKNDEAHRDKYNRIYRELLNKSTWVKNSFKPMLSFFEYYQIMRNLLAIDSKSYVVFIYPRDNDAVRRAADEAKTEIVTSAGRKHLITINWETLVDRLLKTKALDKGLERYYAMDFREKYLQY</sequence>
<dbReference type="AlphaFoldDB" id="A0A644VLV7"/>
<accession>A0A644VLV7</accession>
<dbReference type="InterPro" id="IPR054333">
    <property type="entry name" value="REase-ARP-assoc"/>
</dbReference>